<sequence>MLRIIINNRRTYDRTNVKLMMLLDVSWTKKSHVEAKNLTTEYSWIIGKHLFVTMQRQYIPVHLINEKELDI</sequence>
<accession>A0AA90NJB6</accession>
<dbReference type="Proteomes" id="UP001178148">
    <property type="component" value="Unassembled WGS sequence"/>
</dbReference>
<organism evidence="1 2">
    <name type="scientific">Candidatus Endonucleibacter bathymodioli</name>
    <dbReference type="NCBI Taxonomy" id="539814"/>
    <lineage>
        <taxon>Bacteria</taxon>
        <taxon>Pseudomonadati</taxon>
        <taxon>Pseudomonadota</taxon>
        <taxon>Gammaproteobacteria</taxon>
        <taxon>Oceanospirillales</taxon>
        <taxon>Endozoicomonadaceae</taxon>
        <taxon>Candidatus Endonucleibacter</taxon>
    </lineage>
</organism>
<comment type="caution">
    <text evidence="1">The sequence shown here is derived from an EMBL/GenBank/DDBJ whole genome shotgun (WGS) entry which is preliminary data.</text>
</comment>
<dbReference type="AlphaFoldDB" id="A0AA90NJB6"/>
<keyword evidence="2" id="KW-1185">Reference proteome</keyword>
<evidence type="ECO:0000313" key="1">
    <source>
        <dbReference type="EMBL" id="MDP0587723.1"/>
    </source>
</evidence>
<protein>
    <submittedName>
        <fullName evidence="1">Uncharacterized protein</fullName>
    </submittedName>
</protein>
<gene>
    <name evidence="1" type="ORF">QS748_00315</name>
</gene>
<proteinExistence type="predicted"/>
<evidence type="ECO:0000313" key="2">
    <source>
        <dbReference type="Proteomes" id="UP001178148"/>
    </source>
</evidence>
<reference evidence="1 2" key="1">
    <citation type="journal article" date="2023" name="bioRxiv">
        <title>An intranuclear bacterial parasite of deep-sea mussels expresses apoptosis inhibitors acquired from its host.</title>
        <authorList>
            <person name="Gonzalez Porras M.A."/>
            <person name="Assie A."/>
            <person name="Tietjen M."/>
            <person name="Violette M."/>
            <person name="Kleiner M."/>
            <person name="Gruber-Vodicka H."/>
            <person name="Dubilier N."/>
            <person name="Leisch N."/>
        </authorList>
    </citation>
    <scope>NUCLEOTIDE SEQUENCE [LARGE SCALE GENOMIC DNA]</scope>
    <source>
        <strain evidence="1">IAP13</strain>
    </source>
</reference>
<dbReference type="EMBL" id="JASXSV010000001">
    <property type="protein sequence ID" value="MDP0587723.1"/>
    <property type="molecule type" value="Genomic_DNA"/>
</dbReference>
<name>A0AA90NJB6_9GAMM</name>